<name>A0A2D0ABF8_9HYPH</name>
<evidence type="ECO:0000313" key="2">
    <source>
        <dbReference type="Proteomes" id="UP000197269"/>
    </source>
</evidence>
<reference evidence="1 2" key="1">
    <citation type="submission" date="2017-03" db="EMBL/GenBank/DDBJ databases">
        <title>Genome of strain Rhizobium sp. CNPSo 668.</title>
        <authorList>
            <person name="Ribeiro R."/>
        </authorList>
    </citation>
    <scope>NUCLEOTIDE SEQUENCE [LARGE SCALE GENOMIC DNA]</scope>
    <source>
        <strain evidence="1 2">CNPSo 668</strain>
    </source>
</reference>
<dbReference type="EMBL" id="MXPU01000003">
    <property type="protein sequence ID" value="OWO96194.1"/>
    <property type="molecule type" value="Genomic_DNA"/>
</dbReference>
<dbReference type="AlphaFoldDB" id="A0A2D0ABF8"/>
<accession>A0A2D0ABF8</accession>
<sequence>MHNECSVWIDLDAFVAIAREFIAGIRRKDGARLPVEALTILPYKLLRCFQMFTDCFSFFSELCHFPATEIVFSETAAVEMPHA</sequence>
<dbReference type="Proteomes" id="UP000197269">
    <property type="component" value="Unassembled WGS sequence"/>
</dbReference>
<protein>
    <submittedName>
        <fullName evidence="1">Uncharacterized protein</fullName>
    </submittedName>
</protein>
<organism evidence="1 2">
    <name type="scientific">Rhizobium esperanzae</name>
    <dbReference type="NCBI Taxonomy" id="1967781"/>
    <lineage>
        <taxon>Bacteria</taxon>
        <taxon>Pseudomonadati</taxon>
        <taxon>Pseudomonadota</taxon>
        <taxon>Alphaproteobacteria</taxon>
        <taxon>Hyphomicrobiales</taxon>
        <taxon>Rhizobiaceae</taxon>
        <taxon>Rhizobium/Agrobacterium group</taxon>
        <taxon>Rhizobium</taxon>
    </lineage>
</organism>
<evidence type="ECO:0000313" key="1">
    <source>
        <dbReference type="EMBL" id="OWO96194.1"/>
    </source>
</evidence>
<comment type="caution">
    <text evidence="1">The sequence shown here is derived from an EMBL/GenBank/DDBJ whole genome shotgun (WGS) entry which is preliminary data.</text>
</comment>
<proteinExistence type="predicted"/>
<gene>
    <name evidence="1" type="ORF">B5E41_05975</name>
</gene>